<evidence type="ECO:0000313" key="4">
    <source>
        <dbReference type="Proteomes" id="UP000009134"/>
    </source>
</evidence>
<sequence>MFYSKNVPGWERVLRLMMGMGALAFAWINWHVSPMAVMAGVMGAMLAMTGLIGFCPACAMAGRKLEKARLDKSK</sequence>
<dbReference type="RefSeq" id="WP_011906611.1">
    <property type="nucleotide sequence ID" value="NC_009426.1"/>
</dbReference>
<organism evidence="3 4">
    <name type="scientific">Novosphingobium aromaticivorans (strain ATCC 700278 / DSM 12444 / CCUG 56034 / CIP 105152 / NBRC 16084 / F199)</name>
    <dbReference type="NCBI Taxonomy" id="279238"/>
    <lineage>
        <taxon>Bacteria</taxon>
        <taxon>Pseudomonadati</taxon>
        <taxon>Pseudomonadota</taxon>
        <taxon>Alphaproteobacteria</taxon>
        <taxon>Sphingomonadales</taxon>
        <taxon>Sphingomonadaceae</taxon>
        <taxon>Novosphingobium</taxon>
    </lineage>
</organism>
<name>A4XE43_NOVAD</name>
<keyword evidence="1" id="KW-0812">Transmembrane</keyword>
<gene>
    <name evidence="3" type="ordered locus">Saro_3962</name>
</gene>
<keyword evidence="3" id="KW-0614">Plasmid</keyword>
<feature type="transmembrane region" description="Helical" evidence="1">
    <location>
        <begin position="12"/>
        <end position="30"/>
    </location>
</feature>
<feature type="domain" description="Inner membrane protein YgaP-like transmembrane" evidence="2">
    <location>
        <begin position="4"/>
        <end position="67"/>
    </location>
</feature>
<accession>A4XE43</accession>
<keyword evidence="1" id="KW-0472">Membrane</keyword>
<dbReference type="InterPro" id="IPR021309">
    <property type="entry name" value="YgaP-like_TM"/>
</dbReference>
<geneLocation type="plasmid" evidence="3 4">
    <name>pNL1</name>
</geneLocation>
<dbReference type="AlphaFoldDB" id="A4XE43"/>
<dbReference type="HOGENOM" id="CLU_200271_0_0_5"/>
<reference evidence="3 4" key="1">
    <citation type="submission" date="2007-04" db="EMBL/GenBank/DDBJ databases">
        <title>Complete sequence of plasmid pNL1 of Novosphingobium aromaticivorans DSM 12444.</title>
        <authorList>
            <consortium name="US DOE Joint Genome Institute"/>
            <person name="Copeland A."/>
            <person name="Lucas S."/>
            <person name="Lapidus A."/>
            <person name="Barry K."/>
            <person name="Detter J.C."/>
            <person name="Glavina del Rio T."/>
            <person name="Hammon N."/>
            <person name="Israni S."/>
            <person name="Dalin E."/>
            <person name="Tice H."/>
            <person name="Pitluck S."/>
            <person name="Chertkov O."/>
            <person name="Han C."/>
            <person name="Thomson S."/>
            <person name="Schmutz J."/>
            <person name="Larimer F."/>
            <person name="Land M."/>
            <person name="Kyrpides N."/>
            <person name="Ivanova N."/>
            <person name="Fredrickson J."/>
            <person name="Romine M.F."/>
            <person name="Richardson P."/>
        </authorList>
    </citation>
    <scope>NUCLEOTIDE SEQUENCE [LARGE SCALE GENOMIC DNA]</scope>
    <source>
        <strain evidence="4">ATCC 700278 / DSM 12444 / CCUG 56034 / CIP 105152 / NBRC 16084 / F199</strain>
        <plasmid evidence="3 4">pNL1</plasmid>
    </source>
</reference>
<dbReference type="Proteomes" id="UP000009134">
    <property type="component" value="Plasmid pNL1"/>
</dbReference>
<keyword evidence="4" id="KW-1185">Reference proteome</keyword>
<keyword evidence="1" id="KW-1133">Transmembrane helix</keyword>
<feature type="transmembrane region" description="Helical" evidence="1">
    <location>
        <begin position="36"/>
        <end position="62"/>
    </location>
</feature>
<evidence type="ECO:0000259" key="2">
    <source>
        <dbReference type="Pfam" id="PF11127"/>
    </source>
</evidence>
<dbReference type="EMBL" id="CP000676">
    <property type="protein sequence ID" value="ABP64204.1"/>
    <property type="molecule type" value="Genomic_DNA"/>
</dbReference>
<dbReference type="KEGG" id="nar:Saro_3962"/>
<proteinExistence type="predicted"/>
<evidence type="ECO:0000256" key="1">
    <source>
        <dbReference type="SAM" id="Phobius"/>
    </source>
</evidence>
<evidence type="ECO:0000313" key="3">
    <source>
        <dbReference type="EMBL" id="ABP64204.1"/>
    </source>
</evidence>
<dbReference type="Pfam" id="PF11127">
    <property type="entry name" value="YgaP-like_TM"/>
    <property type="match status" value="1"/>
</dbReference>
<protein>
    <recommendedName>
        <fullName evidence="2">Inner membrane protein YgaP-like transmembrane domain-containing protein</fullName>
    </recommendedName>
</protein>